<keyword evidence="7 8" id="KW-0472">Membrane</keyword>
<protein>
    <submittedName>
        <fullName evidence="9">Branched-chain amino acid ABC transporter permease</fullName>
    </submittedName>
</protein>
<dbReference type="InterPro" id="IPR011606">
    <property type="entry name" value="Brnchd-chn_aa_trnsp_permease"/>
</dbReference>
<dbReference type="RefSeq" id="WP_069194510.1">
    <property type="nucleotide sequence ID" value="NZ_RLII01000001.1"/>
</dbReference>
<feature type="transmembrane region" description="Helical" evidence="8">
    <location>
        <begin position="21"/>
        <end position="49"/>
    </location>
</feature>
<evidence type="ECO:0000256" key="5">
    <source>
        <dbReference type="ARBA" id="ARBA00022692"/>
    </source>
</evidence>
<accession>A0A4Q0I9S1</accession>
<comment type="subcellular location">
    <subcellularLocation>
        <location evidence="1">Cell membrane</location>
        <topology evidence="1">Multi-pass membrane protein</topology>
    </subcellularLocation>
</comment>
<keyword evidence="10" id="KW-1185">Reference proteome</keyword>
<gene>
    <name evidence="9" type="ORF">EFD62_02165</name>
</gene>
<keyword evidence="5 8" id="KW-0812">Transmembrane</keyword>
<evidence type="ECO:0000256" key="3">
    <source>
        <dbReference type="ARBA" id="ARBA00022448"/>
    </source>
</evidence>
<dbReference type="AlphaFoldDB" id="A0A4Q0I9S1"/>
<keyword evidence="3" id="KW-0813">Transport</keyword>
<sequence>MSKVLINRNDFIYGFKKGTPILLGYIPVAFTFGLMAVNGGLPPLMAVFISLSNLTSAGQFAGTNLIIEGAGYLEIALTTFVINIRYMLMSLSLSQKIDPKITLWQRLIFGFGITDETFSMASMEKGKLSYSYMLGLITGPIFGWSFGTALGAFTCSALPQSLSNAMGIALFAMFIAIIVPPSKKSRPILMIVLISVTINLALKHIPIFSFISSGFRVIISTILGAGIGAALWPAKEENGIVKED</sequence>
<dbReference type="PANTHER" id="PTHR34979:SF1">
    <property type="entry name" value="INNER MEMBRANE PROTEIN YGAZ"/>
    <property type="match status" value="1"/>
</dbReference>
<dbReference type="PANTHER" id="PTHR34979">
    <property type="entry name" value="INNER MEMBRANE PROTEIN YGAZ"/>
    <property type="match status" value="1"/>
</dbReference>
<evidence type="ECO:0000313" key="10">
    <source>
        <dbReference type="Proteomes" id="UP000289166"/>
    </source>
</evidence>
<evidence type="ECO:0000256" key="6">
    <source>
        <dbReference type="ARBA" id="ARBA00022989"/>
    </source>
</evidence>
<dbReference type="Pfam" id="PF03591">
    <property type="entry name" value="AzlC"/>
    <property type="match status" value="1"/>
</dbReference>
<evidence type="ECO:0000256" key="2">
    <source>
        <dbReference type="ARBA" id="ARBA00010735"/>
    </source>
</evidence>
<evidence type="ECO:0000256" key="7">
    <source>
        <dbReference type="ARBA" id="ARBA00023136"/>
    </source>
</evidence>
<name>A0A4Q0I9S1_9FIRM</name>
<evidence type="ECO:0000256" key="8">
    <source>
        <dbReference type="SAM" id="Phobius"/>
    </source>
</evidence>
<feature type="transmembrane region" description="Helical" evidence="8">
    <location>
        <begin position="162"/>
        <end position="181"/>
    </location>
</feature>
<organism evidence="9 10">
    <name type="scientific">Acetivibrio mesophilus</name>
    <dbReference type="NCBI Taxonomy" id="2487273"/>
    <lineage>
        <taxon>Bacteria</taxon>
        <taxon>Bacillati</taxon>
        <taxon>Bacillota</taxon>
        <taxon>Clostridia</taxon>
        <taxon>Eubacteriales</taxon>
        <taxon>Oscillospiraceae</taxon>
        <taxon>Acetivibrio</taxon>
    </lineage>
</organism>
<dbReference type="GO" id="GO:1903785">
    <property type="term" value="P:L-valine transmembrane transport"/>
    <property type="evidence" value="ECO:0007669"/>
    <property type="project" value="TreeGrafter"/>
</dbReference>
<feature type="transmembrane region" description="Helical" evidence="8">
    <location>
        <begin position="69"/>
        <end position="88"/>
    </location>
</feature>
<feature type="transmembrane region" description="Helical" evidence="8">
    <location>
        <begin position="217"/>
        <end position="234"/>
    </location>
</feature>
<comment type="similarity">
    <text evidence="2">Belongs to the AzlC family.</text>
</comment>
<evidence type="ECO:0000313" key="9">
    <source>
        <dbReference type="EMBL" id="RXE60745.1"/>
    </source>
</evidence>
<dbReference type="Proteomes" id="UP000289166">
    <property type="component" value="Unassembled WGS sequence"/>
</dbReference>
<evidence type="ECO:0000256" key="4">
    <source>
        <dbReference type="ARBA" id="ARBA00022475"/>
    </source>
</evidence>
<feature type="transmembrane region" description="Helical" evidence="8">
    <location>
        <begin position="188"/>
        <end position="211"/>
    </location>
</feature>
<comment type="caution">
    <text evidence="9">The sequence shown here is derived from an EMBL/GenBank/DDBJ whole genome shotgun (WGS) entry which is preliminary data.</text>
</comment>
<feature type="transmembrane region" description="Helical" evidence="8">
    <location>
        <begin position="130"/>
        <end position="150"/>
    </location>
</feature>
<dbReference type="GO" id="GO:0005886">
    <property type="term" value="C:plasma membrane"/>
    <property type="evidence" value="ECO:0007669"/>
    <property type="project" value="UniProtKB-SubCell"/>
</dbReference>
<reference evidence="10" key="1">
    <citation type="submission" date="2018-11" db="EMBL/GenBank/DDBJ databases">
        <title>Genome sequencing of a novel mesophilic and cellulolytic organism within the genus Hungateiclostridium.</title>
        <authorList>
            <person name="Rettenmaier R."/>
            <person name="Liebl W."/>
            <person name="Zverlov V."/>
        </authorList>
    </citation>
    <scope>NUCLEOTIDE SEQUENCE [LARGE SCALE GENOMIC DNA]</scope>
    <source>
        <strain evidence="10">N2K1</strain>
    </source>
</reference>
<proteinExistence type="inferred from homology"/>
<dbReference type="OrthoDB" id="3177005at2"/>
<keyword evidence="4" id="KW-1003">Cell membrane</keyword>
<evidence type="ECO:0000256" key="1">
    <source>
        <dbReference type="ARBA" id="ARBA00004651"/>
    </source>
</evidence>
<dbReference type="EMBL" id="RLII01000001">
    <property type="protein sequence ID" value="RXE60745.1"/>
    <property type="molecule type" value="Genomic_DNA"/>
</dbReference>
<keyword evidence="6 8" id="KW-1133">Transmembrane helix</keyword>